<dbReference type="RefSeq" id="WP_135469807.1">
    <property type="nucleotide sequence ID" value="NZ_CASCNC010000017.1"/>
</dbReference>
<evidence type="ECO:0000313" key="15">
    <source>
        <dbReference type="Proteomes" id="UP000297635"/>
    </source>
</evidence>
<sequence>MPRNRLLSALLLYPVSRLYGLGVAVRNKLFEQGILKQQEFSVPVVVVGNIAMGGTGKTPHVEYIVEALMEKYNIGVLSRGYKRSTKGFVLASQQSRPEDIGDESYQIYRKFGPEITVAVCEKRVDGINRMLEINPKINLILLDDAFQHRYVKPSVSIVLTEHNRPVFKDSLLPYGRLRESRGALNRADIVIVTKCPPDMKPMQYRIFEENLNLFPFQKLYFSRYNYGHLVPVFPDAVENVPSFDSLDPGTPLLVVTGVANPKPFVRYLRRRKAKVKLKRFGDHHNFSSSDMVEIEKEFNELSGEDKFIVTTEKDAVRLFNNPYFPHALKSRIFYVPIKVDFIDRSHEMPLEQTIEKTIRDSRLFK</sequence>
<comment type="similarity">
    <text evidence="13">Belongs to the LpxK family.</text>
</comment>
<dbReference type="SUPFAM" id="SSF52540">
    <property type="entry name" value="P-loop containing nucleoside triphosphate hydrolases"/>
    <property type="match status" value="1"/>
</dbReference>
<keyword evidence="9 13" id="KW-0418">Kinase</keyword>
<dbReference type="NCBIfam" id="TIGR00682">
    <property type="entry name" value="lpxK"/>
    <property type="match status" value="1"/>
</dbReference>
<reference evidence="14 15" key="1">
    <citation type="submission" date="2019-02" db="EMBL/GenBank/DDBJ databases">
        <title>Isolation and identification of novel species under the genus Muribaculum.</title>
        <authorList>
            <person name="Miyake S."/>
            <person name="Ding Y."/>
            <person name="Low A."/>
            <person name="Soh M."/>
            <person name="Seedorf H."/>
        </authorList>
    </citation>
    <scope>NUCLEOTIDE SEQUENCE [LARGE SCALE GENOMIC DNA]</scope>
    <source>
        <strain evidence="14 15">TLL-A3</strain>
    </source>
</reference>
<feature type="binding site" evidence="13">
    <location>
        <begin position="51"/>
        <end position="58"/>
    </location>
    <ligand>
        <name>ATP</name>
        <dbReference type="ChEBI" id="CHEBI:30616"/>
    </ligand>
</feature>
<comment type="catalytic activity">
    <reaction evidence="13">
        <text>a lipid A disaccharide + ATP = a lipid IVA + ADP + H(+)</text>
        <dbReference type="Rhea" id="RHEA:67840"/>
        <dbReference type="ChEBI" id="CHEBI:15378"/>
        <dbReference type="ChEBI" id="CHEBI:30616"/>
        <dbReference type="ChEBI" id="CHEBI:176343"/>
        <dbReference type="ChEBI" id="CHEBI:176425"/>
        <dbReference type="ChEBI" id="CHEBI:456216"/>
        <dbReference type="EC" id="2.7.1.130"/>
    </reaction>
</comment>
<protein>
    <recommendedName>
        <fullName evidence="4 13">Tetraacyldisaccharide 4'-kinase</fullName>
        <ecNumber evidence="3 13">2.7.1.130</ecNumber>
    </recommendedName>
    <alternativeName>
        <fullName evidence="12 13">Lipid A 4'-kinase</fullName>
    </alternativeName>
</protein>
<evidence type="ECO:0000256" key="1">
    <source>
        <dbReference type="ARBA" id="ARBA00002274"/>
    </source>
</evidence>
<dbReference type="GO" id="GO:0009244">
    <property type="term" value="P:lipopolysaccharide core region biosynthetic process"/>
    <property type="evidence" value="ECO:0007669"/>
    <property type="project" value="TreeGrafter"/>
</dbReference>
<keyword evidence="5 13" id="KW-0444">Lipid biosynthesis</keyword>
<evidence type="ECO:0000256" key="2">
    <source>
        <dbReference type="ARBA" id="ARBA00004870"/>
    </source>
</evidence>
<evidence type="ECO:0000256" key="12">
    <source>
        <dbReference type="ARBA" id="ARBA00029757"/>
    </source>
</evidence>
<gene>
    <name evidence="13 14" type="primary">lpxK</name>
    <name evidence="14" type="ORF">EZ315_00880</name>
</gene>
<keyword evidence="6 13" id="KW-0441">Lipid A biosynthesis</keyword>
<comment type="pathway">
    <text evidence="2 13">Glycolipid biosynthesis; lipid IV(A) biosynthesis; lipid IV(A) from (3R)-3-hydroxytetradecanoyl-[acyl-carrier-protein] and UDP-N-acetyl-alpha-D-glucosamine: step 6/6.</text>
</comment>
<dbReference type="HAMAP" id="MF_00409">
    <property type="entry name" value="LpxK"/>
    <property type="match status" value="1"/>
</dbReference>
<dbReference type="Pfam" id="PF02606">
    <property type="entry name" value="LpxK"/>
    <property type="match status" value="1"/>
</dbReference>
<evidence type="ECO:0000256" key="11">
    <source>
        <dbReference type="ARBA" id="ARBA00023098"/>
    </source>
</evidence>
<dbReference type="InterPro" id="IPR003758">
    <property type="entry name" value="LpxK"/>
</dbReference>
<dbReference type="EMBL" id="SJSA01000001">
    <property type="protein sequence ID" value="TGG39334.1"/>
    <property type="molecule type" value="Genomic_DNA"/>
</dbReference>
<keyword evidence="10 13" id="KW-0067">ATP-binding</keyword>
<evidence type="ECO:0000256" key="10">
    <source>
        <dbReference type="ARBA" id="ARBA00022840"/>
    </source>
</evidence>
<comment type="caution">
    <text evidence="14">The sequence shown here is derived from an EMBL/GenBank/DDBJ whole genome shotgun (WGS) entry which is preliminary data.</text>
</comment>
<dbReference type="PANTHER" id="PTHR42724:SF1">
    <property type="entry name" value="TETRAACYLDISACCHARIDE 4'-KINASE, MITOCHONDRIAL-RELATED"/>
    <property type="match status" value="1"/>
</dbReference>
<dbReference type="UniPathway" id="UPA00359">
    <property type="reaction ID" value="UER00482"/>
</dbReference>
<evidence type="ECO:0000256" key="6">
    <source>
        <dbReference type="ARBA" id="ARBA00022556"/>
    </source>
</evidence>
<evidence type="ECO:0000256" key="8">
    <source>
        <dbReference type="ARBA" id="ARBA00022741"/>
    </source>
</evidence>
<evidence type="ECO:0000313" key="14">
    <source>
        <dbReference type="EMBL" id="TGG39334.1"/>
    </source>
</evidence>
<dbReference type="GO" id="GO:0005886">
    <property type="term" value="C:plasma membrane"/>
    <property type="evidence" value="ECO:0007669"/>
    <property type="project" value="TreeGrafter"/>
</dbReference>
<dbReference type="InterPro" id="IPR027417">
    <property type="entry name" value="P-loop_NTPase"/>
</dbReference>
<comment type="function">
    <text evidence="1 13">Transfers the gamma-phosphate of ATP to the 4'-position of a tetraacyldisaccharide 1-phosphate intermediate (termed DS-1-P) to form tetraacyldisaccharide 1,4'-bis-phosphate (lipid IVA).</text>
</comment>
<name>A0A4Z0V533_9BACT</name>
<dbReference type="AlphaFoldDB" id="A0A4Z0V533"/>
<dbReference type="GO" id="GO:0005524">
    <property type="term" value="F:ATP binding"/>
    <property type="evidence" value="ECO:0007669"/>
    <property type="project" value="UniProtKB-UniRule"/>
</dbReference>
<keyword evidence="8 13" id="KW-0547">Nucleotide-binding</keyword>
<dbReference type="Proteomes" id="UP000297635">
    <property type="component" value="Unassembled WGS sequence"/>
</dbReference>
<evidence type="ECO:0000256" key="13">
    <source>
        <dbReference type="HAMAP-Rule" id="MF_00409"/>
    </source>
</evidence>
<dbReference type="PANTHER" id="PTHR42724">
    <property type="entry name" value="TETRAACYLDISACCHARIDE 4'-KINASE"/>
    <property type="match status" value="1"/>
</dbReference>
<dbReference type="GeneID" id="82148324"/>
<keyword evidence="11 13" id="KW-0443">Lipid metabolism</keyword>
<accession>A0A4Z0V533</accession>
<evidence type="ECO:0000256" key="3">
    <source>
        <dbReference type="ARBA" id="ARBA00012071"/>
    </source>
</evidence>
<dbReference type="GO" id="GO:0009029">
    <property type="term" value="F:lipid-A 4'-kinase activity"/>
    <property type="evidence" value="ECO:0007669"/>
    <property type="project" value="UniProtKB-UniRule"/>
</dbReference>
<keyword evidence="15" id="KW-1185">Reference proteome</keyword>
<evidence type="ECO:0000256" key="5">
    <source>
        <dbReference type="ARBA" id="ARBA00022516"/>
    </source>
</evidence>
<evidence type="ECO:0000256" key="9">
    <source>
        <dbReference type="ARBA" id="ARBA00022777"/>
    </source>
</evidence>
<dbReference type="GO" id="GO:0009245">
    <property type="term" value="P:lipid A biosynthetic process"/>
    <property type="evidence" value="ECO:0007669"/>
    <property type="project" value="UniProtKB-UniRule"/>
</dbReference>
<organism evidence="14 15">
    <name type="scientific">Duncaniella freteri</name>
    <dbReference type="NCBI Taxonomy" id="2530391"/>
    <lineage>
        <taxon>Bacteria</taxon>
        <taxon>Pseudomonadati</taxon>
        <taxon>Bacteroidota</taxon>
        <taxon>Bacteroidia</taxon>
        <taxon>Bacteroidales</taxon>
        <taxon>Muribaculaceae</taxon>
        <taxon>Duncaniella</taxon>
    </lineage>
</organism>
<dbReference type="EC" id="2.7.1.130" evidence="3 13"/>
<keyword evidence="7 13" id="KW-0808">Transferase</keyword>
<evidence type="ECO:0000256" key="7">
    <source>
        <dbReference type="ARBA" id="ARBA00022679"/>
    </source>
</evidence>
<proteinExistence type="inferred from homology"/>
<evidence type="ECO:0000256" key="4">
    <source>
        <dbReference type="ARBA" id="ARBA00016436"/>
    </source>
</evidence>